<keyword evidence="6" id="KW-1185">Reference proteome</keyword>
<evidence type="ECO:0000259" key="4">
    <source>
        <dbReference type="PROSITE" id="PS50238"/>
    </source>
</evidence>
<dbReference type="GO" id="GO:0007165">
    <property type="term" value="P:signal transduction"/>
    <property type="evidence" value="ECO:0007669"/>
    <property type="project" value="InterPro"/>
</dbReference>
<dbReference type="EMBL" id="JARTCD010000015">
    <property type="protein sequence ID" value="KAJ8659959.1"/>
    <property type="molecule type" value="Genomic_DNA"/>
</dbReference>
<feature type="transmembrane region" description="Helical" evidence="3">
    <location>
        <begin position="394"/>
        <end position="414"/>
    </location>
</feature>
<evidence type="ECO:0000313" key="5">
    <source>
        <dbReference type="EMBL" id="KAJ8659959.1"/>
    </source>
</evidence>
<feature type="compositionally biased region" description="Polar residues" evidence="2">
    <location>
        <begin position="507"/>
        <end position="516"/>
    </location>
</feature>
<dbReference type="PANTHER" id="PTHR15228:SF25">
    <property type="entry name" value="F-BAR DOMAIN-CONTAINING PROTEIN"/>
    <property type="match status" value="1"/>
</dbReference>
<keyword evidence="1" id="KW-0343">GTPase activation</keyword>
<dbReference type="GeneID" id="83211598"/>
<sequence>MPASKVERKSSLSSWLKRATSTRSKRVFGTSLCKSIRYAKVSLGYVDETSVKHPEVGTIPIVVAQCGSFLKAKGLFEPYVFLLPGDKRHVDTLQSIFDDPRQSHGLYLDWDSGNYSVHDAASILERYLDQLPETVIPREHNSSFCALMDHHEHEAATTTIADHFRQLVQKLPIPHQHLLLYLVDLLSLFASNADANSMDASKLADIFTPRILGESCGKHPHQAQSLVQFLIGSQALFMKQLYHHVPQKETTTNMHVNRHPSPPPLMAPKPVRPIPISLITKESITFVPPTLHHHHHAKQPRHDGGGSHKKRDAMQKSCDDGSRSKPHTIATTTNYCQTTTSVSSSTFQRARSLMDAKIKVLIRSWQDKPIGYLIWTASIALIIAVLMYETYQAIWGTCCFEPYIFFGGFIFYWIMLIRGIQWHDGGGERKKNDHSNVDRRKYLRQRRRNEIPSSSQSHQHHKKNDLTTTTTSDTMSIQSRFSEQWRIHNDDGDKEEVIVVRRKSRHSNQAISTKDSNANDRREEWKIRYYQGKK</sequence>
<reference evidence="5 6" key="1">
    <citation type="submission" date="2023-03" db="EMBL/GenBank/DDBJ databases">
        <title>Genome sequence of Lichtheimia ornata CBS 291.66.</title>
        <authorList>
            <person name="Mohabir J.T."/>
            <person name="Shea T.P."/>
            <person name="Kurbessoian T."/>
            <person name="Berby B."/>
            <person name="Fontaine J."/>
            <person name="Livny J."/>
            <person name="Gnirke A."/>
            <person name="Stajich J.E."/>
            <person name="Cuomo C.A."/>
        </authorList>
    </citation>
    <scope>NUCLEOTIDE SEQUENCE [LARGE SCALE GENOMIC DNA]</scope>
    <source>
        <strain evidence="5">CBS 291.66</strain>
    </source>
</reference>
<accession>A0AAD7XWQ9</accession>
<dbReference type="SUPFAM" id="SSF48350">
    <property type="entry name" value="GTPase activation domain, GAP"/>
    <property type="match status" value="1"/>
</dbReference>
<dbReference type="PROSITE" id="PS50238">
    <property type="entry name" value="RHOGAP"/>
    <property type="match status" value="1"/>
</dbReference>
<dbReference type="SMART" id="SM00324">
    <property type="entry name" value="RhoGAP"/>
    <property type="match status" value="1"/>
</dbReference>
<proteinExistence type="predicted"/>
<feature type="compositionally biased region" description="Basic and acidic residues" evidence="2">
    <location>
        <begin position="300"/>
        <end position="323"/>
    </location>
</feature>
<evidence type="ECO:0000256" key="3">
    <source>
        <dbReference type="SAM" id="Phobius"/>
    </source>
</evidence>
<feature type="region of interest" description="Disordered" evidence="2">
    <location>
        <begin position="291"/>
        <end position="330"/>
    </location>
</feature>
<organism evidence="5 6">
    <name type="scientific">Lichtheimia ornata</name>
    <dbReference type="NCBI Taxonomy" id="688661"/>
    <lineage>
        <taxon>Eukaryota</taxon>
        <taxon>Fungi</taxon>
        <taxon>Fungi incertae sedis</taxon>
        <taxon>Mucoromycota</taxon>
        <taxon>Mucoromycotina</taxon>
        <taxon>Mucoromycetes</taxon>
        <taxon>Mucorales</taxon>
        <taxon>Lichtheimiaceae</taxon>
        <taxon>Lichtheimia</taxon>
    </lineage>
</organism>
<keyword evidence="3" id="KW-1133">Transmembrane helix</keyword>
<dbReference type="PANTHER" id="PTHR15228">
    <property type="entry name" value="SPERMATHECAL PHYSIOLOGY VARIANT"/>
    <property type="match status" value="1"/>
</dbReference>
<comment type="caution">
    <text evidence="5">The sequence shown here is derived from an EMBL/GenBank/DDBJ whole genome shotgun (WGS) entry which is preliminary data.</text>
</comment>
<dbReference type="RefSeq" id="XP_058344872.1">
    <property type="nucleotide sequence ID" value="XM_058484247.1"/>
</dbReference>
<dbReference type="Gene3D" id="1.10.555.10">
    <property type="entry name" value="Rho GTPase activation protein"/>
    <property type="match status" value="1"/>
</dbReference>
<name>A0AAD7XWQ9_9FUNG</name>
<keyword evidence="3" id="KW-0472">Membrane</keyword>
<dbReference type="Pfam" id="PF00620">
    <property type="entry name" value="RhoGAP"/>
    <property type="match status" value="1"/>
</dbReference>
<dbReference type="InterPro" id="IPR008936">
    <property type="entry name" value="Rho_GTPase_activation_prot"/>
</dbReference>
<dbReference type="AlphaFoldDB" id="A0AAD7XWQ9"/>
<protein>
    <recommendedName>
        <fullName evidence="4">Rho-GAP domain-containing protein</fullName>
    </recommendedName>
</protein>
<gene>
    <name evidence="5" type="ORF">O0I10_004185</name>
</gene>
<dbReference type="Proteomes" id="UP001234581">
    <property type="component" value="Unassembled WGS sequence"/>
</dbReference>
<dbReference type="InterPro" id="IPR051025">
    <property type="entry name" value="RhoGAP"/>
</dbReference>
<evidence type="ECO:0000256" key="2">
    <source>
        <dbReference type="SAM" id="MobiDB-lite"/>
    </source>
</evidence>
<feature type="region of interest" description="Disordered" evidence="2">
    <location>
        <begin position="500"/>
        <end position="521"/>
    </location>
</feature>
<dbReference type="InterPro" id="IPR000198">
    <property type="entry name" value="RhoGAP_dom"/>
</dbReference>
<evidence type="ECO:0000256" key="1">
    <source>
        <dbReference type="ARBA" id="ARBA00022468"/>
    </source>
</evidence>
<feature type="compositionally biased region" description="Basic and acidic residues" evidence="2">
    <location>
        <begin position="427"/>
        <end position="440"/>
    </location>
</feature>
<evidence type="ECO:0000313" key="6">
    <source>
        <dbReference type="Proteomes" id="UP001234581"/>
    </source>
</evidence>
<feature type="region of interest" description="Disordered" evidence="2">
    <location>
        <begin position="427"/>
        <end position="473"/>
    </location>
</feature>
<keyword evidence="3" id="KW-0812">Transmembrane</keyword>
<feature type="transmembrane region" description="Helical" evidence="3">
    <location>
        <begin position="370"/>
        <end position="388"/>
    </location>
</feature>
<feature type="domain" description="Rho-GAP" evidence="4">
    <location>
        <begin position="41"/>
        <end position="238"/>
    </location>
</feature>
<dbReference type="GO" id="GO:0005096">
    <property type="term" value="F:GTPase activator activity"/>
    <property type="evidence" value="ECO:0007669"/>
    <property type="project" value="UniProtKB-KW"/>
</dbReference>